<keyword evidence="3 5" id="KW-1133">Transmembrane helix</keyword>
<keyword evidence="2 5" id="KW-0812">Transmembrane</keyword>
<dbReference type="EMBL" id="BMOU01000001">
    <property type="protein sequence ID" value="GGN86522.1"/>
    <property type="molecule type" value="Genomic_DNA"/>
</dbReference>
<dbReference type="InterPro" id="IPR052964">
    <property type="entry name" value="Sporulation_signal_mat"/>
</dbReference>
<organism evidence="7 8">
    <name type="scientific">Haloarcula pellucida</name>
    <dbReference type="NCBI Taxonomy" id="1427151"/>
    <lineage>
        <taxon>Archaea</taxon>
        <taxon>Methanobacteriati</taxon>
        <taxon>Methanobacteriota</taxon>
        <taxon>Stenosarchaea group</taxon>
        <taxon>Halobacteria</taxon>
        <taxon>Halobacteriales</taxon>
        <taxon>Haloarculaceae</taxon>
        <taxon>Haloarcula</taxon>
    </lineage>
</organism>
<feature type="transmembrane region" description="Helical" evidence="5">
    <location>
        <begin position="232"/>
        <end position="250"/>
    </location>
</feature>
<comment type="subcellular location">
    <subcellularLocation>
        <location evidence="1">Endomembrane system</location>
        <topology evidence="1">Multi-pass membrane protein</topology>
    </subcellularLocation>
</comment>
<proteinExistence type="predicted"/>
<evidence type="ECO:0000256" key="2">
    <source>
        <dbReference type="ARBA" id="ARBA00022692"/>
    </source>
</evidence>
<dbReference type="RefSeq" id="WP_188994126.1">
    <property type="nucleotide sequence ID" value="NZ_BMOU01000001.1"/>
</dbReference>
<dbReference type="SMART" id="SM00752">
    <property type="entry name" value="HTTM"/>
    <property type="match status" value="1"/>
</dbReference>
<feature type="domain" description="HTTM-like" evidence="6">
    <location>
        <begin position="22"/>
        <end position="291"/>
    </location>
</feature>
<feature type="transmembrane region" description="Helical" evidence="5">
    <location>
        <begin position="328"/>
        <end position="352"/>
    </location>
</feature>
<dbReference type="PANTHER" id="PTHR39535">
    <property type="entry name" value="SPORULATION-DELAYING PROTEIN SDPB"/>
    <property type="match status" value="1"/>
</dbReference>
<reference evidence="7" key="2">
    <citation type="submission" date="2020-09" db="EMBL/GenBank/DDBJ databases">
        <authorList>
            <person name="Sun Q."/>
            <person name="Ohkuma M."/>
        </authorList>
    </citation>
    <scope>NUCLEOTIDE SEQUENCE</scope>
    <source>
        <strain evidence="7">JCM 17820</strain>
    </source>
</reference>
<dbReference type="AlphaFoldDB" id="A0A830GH57"/>
<sequence length="484" mass="52586">MSATALIPDIVTPTVREALARRFAIDRRALAAFRISLAFVVLVDLTRRLPDLVAFYTDAGVLPRSVLGTLYPGWDVISLHALSGAAWVQGLLCLAAAVAALSLLVGYRTRLATFVSLVLLVSIQVRNPFVLNSGDVLLRRLLFWGLFLPLGSRWAADATEGAADDHSVVGPATVGLLAQIVVVYATNAVVKLRADVWLRGDAVRYVFQLDHFTVLLGDVVAGWAPLLTLVDWLWVGMLLTSPLLVVLTGWRRAALVGAFVGAHLGMVLTLSIGVFPLVSATGLLALFPSVVWDRAADRLRPLASLSAVGSGRTPLADRVPALSRIARALAACCLAVILVTNAVGLGVVAAPAGTPDRLTDRSWDMFAPSPPLATWWYEAPANLTSGERVDALTGEPYDRSRPTEAASRYPNERWRKFLDDARTEPRLRRSLATFLCERWNRTHDDGMTAVSLWVATERTDLDGPETVERERLGRYRCGAVRTGR</sequence>
<evidence type="ECO:0000313" key="8">
    <source>
        <dbReference type="Proteomes" id="UP000605784"/>
    </source>
</evidence>
<keyword evidence="8" id="KW-1185">Reference proteome</keyword>
<evidence type="ECO:0000313" key="7">
    <source>
        <dbReference type="EMBL" id="GGN86522.1"/>
    </source>
</evidence>
<evidence type="ECO:0000259" key="6">
    <source>
        <dbReference type="SMART" id="SM00752"/>
    </source>
</evidence>
<protein>
    <submittedName>
        <fullName evidence="7">HTTM domain-containing protein</fullName>
    </submittedName>
</protein>
<name>A0A830GH57_9EURY</name>
<dbReference type="GO" id="GO:0012505">
    <property type="term" value="C:endomembrane system"/>
    <property type="evidence" value="ECO:0007669"/>
    <property type="project" value="UniProtKB-SubCell"/>
</dbReference>
<dbReference type="InterPro" id="IPR053934">
    <property type="entry name" value="HTTM_dom"/>
</dbReference>
<evidence type="ECO:0000256" key="4">
    <source>
        <dbReference type="ARBA" id="ARBA00023136"/>
    </source>
</evidence>
<evidence type="ECO:0000256" key="1">
    <source>
        <dbReference type="ARBA" id="ARBA00004127"/>
    </source>
</evidence>
<evidence type="ECO:0000256" key="3">
    <source>
        <dbReference type="ARBA" id="ARBA00022989"/>
    </source>
</evidence>
<dbReference type="Proteomes" id="UP000605784">
    <property type="component" value="Unassembled WGS sequence"/>
</dbReference>
<evidence type="ECO:0000256" key="5">
    <source>
        <dbReference type="SAM" id="Phobius"/>
    </source>
</evidence>
<dbReference type="PANTHER" id="PTHR39535:SF2">
    <property type="entry name" value="HTTM DOMAIN-CONTAINING PROTEIN"/>
    <property type="match status" value="1"/>
</dbReference>
<accession>A0A830GH57</accession>
<dbReference type="Pfam" id="PF05090">
    <property type="entry name" value="HTTM"/>
    <property type="match status" value="1"/>
</dbReference>
<gene>
    <name evidence="7" type="ORF">GCM10009030_04290</name>
</gene>
<dbReference type="InterPro" id="IPR011020">
    <property type="entry name" value="HTTM-like"/>
</dbReference>
<feature type="transmembrane region" description="Helical" evidence="5">
    <location>
        <begin position="262"/>
        <end position="287"/>
    </location>
</feature>
<feature type="transmembrane region" description="Helical" evidence="5">
    <location>
        <begin position="202"/>
        <end position="226"/>
    </location>
</feature>
<keyword evidence="4 5" id="KW-0472">Membrane</keyword>
<reference evidence="7" key="1">
    <citation type="journal article" date="2014" name="Int. J. Syst. Evol. Microbiol.">
        <title>Complete genome sequence of Corynebacterium casei LMG S-19264T (=DSM 44701T), isolated from a smear-ripened cheese.</title>
        <authorList>
            <consortium name="US DOE Joint Genome Institute (JGI-PGF)"/>
            <person name="Walter F."/>
            <person name="Albersmeier A."/>
            <person name="Kalinowski J."/>
            <person name="Ruckert C."/>
        </authorList>
    </citation>
    <scope>NUCLEOTIDE SEQUENCE</scope>
    <source>
        <strain evidence="7">JCM 17820</strain>
    </source>
</reference>
<comment type="caution">
    <text evidence="7">The sequence shown here is derived from an EMBL/GenBank/DDBJ whole genome shotgun (WGS) entry which is preliminary data.</text>
</comment>
<feature type="transmembrane region" description="Helical" evidence="5">
    <location>
        <begin position="29"/>
        <end position="47"/>
    </location>
</feature>
<feature type="transmembrane region" description="Helical" evidence="5">
    <location>
        <begin position="86"/>
        <end position="105"/>
    </location>
</feature>
<feature type="transmembrane region" description="Helical" evidence="5">
    <location>
        <begin position="168"/>
        <end position="190"/>
    </location>
</feature>